<evidence type="ECO:0000313" key="3">
    <source>
        <dbReference type="EMBL" id="GET31229.1"/>
    </source>
</evidence>
<name>A0A5M4ATG2_9BACT</name>
<dbReference type="EMBL" id="BLAX01000001">
    <property type="protein sequence ID" value="GET31229.1"/>
    <property type="molecule type" value="Genomic_DNA"/>
</dbReference>
<sequence>MKKIKLNLLGKITVALFIVFILIQFVPVHLQDPNTAPAKDFLHINQPSSEISSMMRNACYDCHSNATEFPWYSHVAPVSWMLESHIDEARAHINLSEWGNYPEKTANLKLEGMTIDVKEGVMPLTSYTWMHPKARLTDAQRTQLVDYLRSLEPGN</sequence>
<protein>
    <submittedName>
        <fullName evidence="3">Heme-binding protein</fullName>
    </submittedName>
</protein>
<dbReference type="Proteomes" id="UP000391834">
    <property type="component" value="Unassembled WGS sequence"/>
</dbReference>
<evidence type="ECO:0000313" key="4">
    <source>
        <dbReference type="Proteomes" id="UP000391834"/>
    </source>
</evidence>
<keyword evidence="1" id="KW-1133">Transmembrane helix</keyword>
<gene>
    <name evidence="3" type="ORF">PbJCM13498_00920</name>
</gene>
<dbReference type="AlphaFoldDB" id="A0A5M4ATG2"/>
<dbReference type="RefSeq" id="WP_025864832.1">
    <property type="nucleotide sequence ID" value="NZ_BLAX01000001.1"/>
</dbReference>
<proteinExistence type="predicted"/>
<keyword evidence="1" id="KW-0472">Membrane</keyword>
<dbReference type="InterPro" id="IPR036909">
    <property type="entry name" value="Cyt_c-like_dom_sf"/>
</dbReference>
<keyword evidence="4" id="KW-1185">Reference proteome</keyword>
<dbReference type="GO" id="GO:0020037">
    <property type="term" value="F:heme binding"/>
    <property type="evidence" value="ECO:0007669"/>
    <property type="project" value="InterPro"/>
</dbReference>
<evidence type="ECO:0000259" key="2">
    <source>
        <dbReference type="SMART" id="SM01235"/>
    </source>
</evidence>
<accession>A0A5M4ATG2</accession>
<dbReference type="GO" id="GO:0009055">
    <property type="term" value="F:electron transfer activity"/>
    <property type="evidence" value="ECO:0007669"/>
    <property type="project" value="InterPro"/>
</dbReference>
<dbReference type="Pfam" id="PF14376">
    <property type="entry name" value="Haem_bd"/>
    <property type="match status" value="1"/>
</dbReference>
<comment type="caution">
    <text evidence="3">The sequence shown here is derived from an EMBL/GenBank/DDBJ whole genome shotgun (WGS) entry which is preliminary data.</text>
</comment>
<reference evidence="3 4" key="1">
    <citation type="submission" date="2019-10" db="EMBL/GenBank/DDBJ databases">
        <title>Prolixibacter strains distinguished by the presence of nitrate reductase genes were adept at nitrate-dependent anaerobic corrosion of metallic iron and carbon steel.</title>
        <authorList>
            <person name="Iino T."/>
            <person name="Shono N."/>
            <person name="Ito K."/>
            <person name="Nakamura R."/>
            <person name="Sueoka K."/>
            <person name="Harayama S."/>
            <person name="Ohkuma M."/>
        </authorList>
    </citation>
    <scope>NUCLEOTIDE SEQUENCE [LARGE SCALE GENOMIC DNA]</scope>
    <source>
        <strain evidence="3 4">JCM 13498</strain>
    </source>
</reference>
<dbReference type="SUPFAM" id="SSF46626">
    <property type="entry name" value="Cytochrome c"/>
    <property type="match status" value="1"/>
</dbReference>
<keyword evidence="1" id="KW-0812">Transmembrane</keyword>
<dbReference type="InterPro" id="IPR025992">
    <property type="entry name" value="Haem-bd"/>
</dbReference>
<organism evidence="3 4">
    <name type="scientific">Prolixibacter bellariivorans</name>
    <dbReference type="NCBI Taxonomy" id="314319"/>
    <lineage>
        <taxon>Bacteria</taxon>
        <taxon>Pseudomonadati</taxon>
        <taxon>Bacteroidota</taxon>
        <taxon>Bacteroidia</taxon>
        <taxon>Marinilabiliales</taxon>
        <taxon>Prolixibacteraceae</taxon>
        <taxon>Prolixibacter</taxon>
    </lineage>
</organism>
<dbReference type="SMART" id="SM01235">
    <property type="entry name" value="Haem_bd"/>
    <property type="match status" value="1"/>
</dbReference>
<dbReference type="OrthoDB" id="9805202at2"/>
<evidence type="ECO:0000256" key="1">
    <source>
        <dbReference type="SAM" id="Phobius"/>
    </source>
</evidence>
<feature type="domain" description="Haem-binding" evidence="2">
    <location>
        <begin position="17"/>
        <end position="152"/>
    </location>
</feature>
<feature type="transmembrane region" description="Helical" evidence="1">
    <location>
        <begin position="12"/>
        <end position="30"/>
    </location>
</feature>